<dbReference type="InterPro" id="IPR036704">
    <property type="entry name" value="RraA/RraA-like_sf"/>
</dbReference>
<feature type="binding site" evidence="7">
    <location>
        <position position="118"/>
    </location>
    <ligand>
        <name>substrate</name>
    </ligand>
</feature>
<dbReference type="AlphaFoldDB" id="A0A4Y9TNV5"/>
<dbReference type="GO" id="GO:0016829">
    <property type="term" value="F:lyase activity"/>
    <property type="evidence" value="ECO:0007669"/>
    <property type="project" value="UniProtKB-KW"/>
</dbReference>
<accession>A0A4Y9TNV5</accession>
<dbReference type="NCBIfam" id="NF004850">
    <property type="entry name" value="PRK06201.1"/>
    <property type="match status" value="1"/>
</dbReference>
<keyword evidence="7" id="KW-0460">Magnesium</keyword>
<feature type="binding site" evidence="7">
    <location>
        <begin position="96"/>
        <end position="99"/>
    </location>
    <ligand>
        <name>substrate</name>
    </ligand>
</feature>
<proteinExistence type="predicted"/>
<dbReference type="EMBL" id="SPVI01000003">
    <property type="protein sequence ID" value="TFW44096.1"/>
    <property type="molecule type" value="Genomic_DNA"/>
</dbReference>
<dbReference type="Proteomes" id="UP000297322">
    <property type="component" value="Unassembled WGS sequence"/>
</dbReference>
<comment type="caution">
    <text evidence="8">The sequence shown here is derived from an EMBL/GenBank/DDBJ whole genome shotgun (WGS) entry which is preliminary data.</text>
</comment>
<evidence type="ECO:0000256" key="6">
    <source>
        <dbReference type="ARBA" id="ARBA00030169"/>
    </source>
</evidence>
<dbReference type="InterPro" id="IPR005493">
    <property type="entry name" value="RraA/RraA-like"/>
</dbReference>
<dbReference type="CDD" id="cd16841">
    <property type="entry name" value="RraA_family"/>
    <property type="match status" value="1"/>
</dbReference>
<dbReference type="Gene3D" id="3.50.30.40">
    <property type="entry name" value="Ribonuclease E inhibitor RraA/RraA-like"/>
    <property type="match status" value="1"/>
</dbReference>
<organism evidence="8 9">
    <name type="scientific">Pseudomonas fluorescens</name>
    <dbReference type="NCBI Taxonomy" id="294"/>
    <lineage>
        <taxon>Bacteria</taxon>
        <taxon>Pseudomonadati</taxon>
        <taxon>Pseudomonadota</taxon>
        <taxon>Gammaproteobacteria</taxon>
        <taxon>Pseudomonadales</taxon>
        <taxon>Pseudomonadaceae</taxon>
        <taxon>Pseudomonas</taxon>
    </lineage>
</organism>
<name>A0A4Y9TNV5_PSEFL</name>
<dbReference type="PANTHER" id="PTHR33254">
    <property type="entry name" value="4-HYDROXY-4-METHYL-2-OXOGLUTARATE ALDOLASE 3-RELATED"/>
    <property type="match status" value="1"/>
</dbReference>
<keyword evidence="4" id="KW-0456">Lyase</keyword>
<dbReference type="PANTHER" id="PTHR33254:SF4">
    <property type="entry name" value="4-HYDROXY-4-METHYL-2-OXOGLUTARATE ALDOLASE 3-RELATED"/>
    <property type="match status" value="1"/>
</dbReference>
<evidence type="ECO:0000256" key="7">
    <source>
        <dbReference type="PIRSR" id="PIRSR605493-1"/>
    </source>
</evidence>
<evidence type="ECO:0000256" key="3">
    <source>
        <dbReference type="ARBA" id="ARBA00022723"/>
    </source>
</evidence>
<evidence type="ECO:0000313" key="9">
    <source>
        <dbReference type="Proteomes" id="UP000297322"/>
    </source>
</evidence>
<feature type="binding site" evidence="7">
    <location>
        <position position="119"/>
    </location>
    <ligand>
        <name>Mg(2+)</name>
        <dbReference type="ChEBI" id="CHEBI:18420"/>
    </ligand>
</feature>
<keyword evidence="3 7" id="KW-0479">Metal-binding</keyword>
<evidence type="ECO:0000256" key="2">
    <source>
        <dbReference type="ARBA" id="ARBA00016549"/>
    </source>
</evidence>
<gene>
    <name evidence="8" type="ORF">E4T65_06185</name>
</gene>
<evidence type="ECO:0000313" key="8">
    <source>
        <dbReference type="EMBL" id="TFW44096.1"/>
    </source>
</evidence>
<sequence length="223" mass="23697">MISFRIKASGEKVAPQWVEAFRNLPVPNISDCMARMTAGGANLRAFYKGPRMVGSALTVKTRPGDNLVVNKALDIADPGDILIVDAGGDLTNALVGELMIAHARHRKLGGLVISGAIRDSEEKLLAGSFPVFALGVTHRGPFGDGPGEVNVPIAQHGIVILPGDLVCGDADGVVSVARHEVEEVHALALKKHNDEVKLMAQIKAGTSDWRWVDELLTRNGCSI</sequence>
<dbReference type="GO" id="GO:0046872">
    <property type="term" value="F:metal ion binding"/>
    <property type="evidence" value="ECO:0007669"/>
    <property type="project" value="UniProtKB-KW"/>
</dbReference>
<evidence type="ECO:0000256" key="1">
    <source>
        <dbReference type="ARBA" id="ARBA00001968"/>
    </source>
</evidence>
<dbReference type="RefSeq" id="WP_029291013.1">
    <property type="nucleotide sequence ID" value="NZ_SPVI01000003.1"/>
</dbReference>
<reference evidence="8 9" key="1">
    <citation type="submission" date="2019-03" db="EMBL/GenBank/DDBJ databases">
        <title>Biocontrol and xenobiotic degradation properties of endophytic Pseudomonas fluorescens strain BRZ63.</title>
        <authorList>
            <person name="Chlebek D.A."/>
            <person name="Pinski A."/>
            <person name="Zur J.P."/>
            <person name="Michalska J."/>
            <person name="Hupert-Kocurek K.T."/>
        </authorList>
    </citation>
    <scope>NUCLEOTIDE SEQUENCE [LARGE SCALE GENOMIC DNA]</scope>
    <source>
        <strain evidence="8 9">BRZ63</strain>
    </source>
</reference>
<comment type="cofactor">
    <cofactor evidence="1">
        <name>a divalent metal cation</name>
        <dbReference type="ChEBI" id="CHEBI:60240"/>
    </cofactor>
</comment>
<evidence type="ECO:0000256" key="5">
    <source>
        <dbReference type="ARBA" id="ARBA00029596"/>
    </source>
</evidence>
<comment type="cofactor">
    <cofactor evidence="7">
        <name>Mg(2+)</name>
        <dbReference type="ChEBI" id="CHEBI:18420"/>
    </cofactor>
</comment>
<dbReference type="SUPFAM" id="SSF89562">
    <property type="entry name" value="RraA-like"/>
    <property type="match status" value="1"/>
</dbReference>
<evidence type="ECO:0000256" key="4">
    <source>
        <dbReference type="ARBA" id="ARBA00023239"/>
    </source>
</evidence>
<protein>
    <recommendedName>
        <fullName evidence="2">Putative 4-hydroxy-4-methyl-2-oxoglutarate aldolase</fullName>
    </recommendedName>
    <alternativeName>
        <fullName evidence="5">Regulator of ribonuclease activity homolog</fullName>
    </alternativeName>
    <alternativeName>
        <fullName evidence="6">RraA-like protein</fullName>
    </alternativeName>
</protein>
<dbReference type="Pfam" id="PF03737">
    <property type="entry name" value="RraA-like"/>
    <property type="match status" value="1"/>
</dbReference>